<protein>
    <submittedName>
        <fullName evidence="1">DUF1801 domain-containing protein</fullName>
    </submittedName>
</protein>
<proteinExistence type="predicted"/>
<evidence type="ECO:0000313" key="2">
    <source>
        <dbReference type="Proteomes" id="UP000574067"/>
    </source>
</evidence>
<dbReference type="Proteomes" id="UP000574067">
    <property type="component" value="Unassembled WGS sequence"/>
</dbReference>
<name>A0A848F7P2_9BURK</name>
<dbReference type="Gene3D" id="3.90.1150.200">
    <property type="match status" value="1"/>
</dbReference>
<dbReference type="AlphaFoldDB" id="A0A848F7P2"/>
<dbReference type="RefSeq" id="WP_169159691.1">
    <property type="nucleotide sequence ID" value="NZ_JABBFW010000004.1"/>
</dbReference>
<dbReference type="EMBL" id="JABBFW010000004">
    <property type="protein sequence ID" value="NML14776.1"/>
    <property type="molecule type" value="Genomic_DNA"/>
</dbReference>
<keyword evidence="2" id="KW-1185">Reference proteome</keyword>
<sequence length="133" mass="14596">MRRLSNSAALVDNWFDMLPPHQQATVRALHGAVLDAAPQLIPSVKWGNLAYLDGPAQLLSISTHKTHAQLQAARVLCAMLPPHGPGDEAADHPLARPLKCRYSQPVDEGQVARVVRACMQLRHEHEAPHPEES</sequence>
<accession>A0A848F7P2</accession>
<comment type="caution">
    <text evidence="1">The sequence shown here is derived from an EMBL/GenBank/DDBJ whole genome shotgun (WGS) entry which is preliminary data.</text>
</comment>
<evidence type="ECO:0000313" key="1">
    <source>
        <dbReference type="EMBL" id="NML14776.1"/>
    </source>
</evidence>
<reference evidence="1 2" key="1">
    <citation type="submission" date="2020-04" db="EMBL/GenBank/DDBJ databases">
        <title>Azohydromonas sp. isolated from soil.</title>
        <authorList>
            <person name="Dahal R.H."/>
        </authorList>
    </citation>
    <scope>NUCLEOTIDE SEQUENCE [LARGE SCALE GENOMIC DNA]</scope>
    <source>
        <strain evidence="1 2">G-1-1-14</strain>
    </source>
</reference>
<dbReference type="SUPFAM" id="SSF159888">
    <property type="entry name" value="YdhG-like"/>
    <property type="match status" value="1"/>
</dbReference>
<gene>
    <name evidence="1" type="ORF">HHL10_07285</name>
</gene>
<organism evidence="1 2">
    <name type="scientific">Azohydromonas caseinilytica</name>
    <dbReference type="NCBI Taxonomy" id="2728836"/>
    <lineage>
        <taxon>Bacteria</taxon>
        <taxon>Pseudomonadati</taxon>
        <taxon>Pseudomonadota</taxon>
        <taxon>Betaproteobacteria</taxon>
        <taxon>Burkholderiales</taxon>
        <taxon>Sphaerotilaceae</taxon>
        <taxon>Azohydromonas</taxon>
    </lineage>
</organism>